<gene>
    <name evidence="2" type="ORF">DFP96_101137</name>
</gene>
<dbReference type="Proteomes" id="UP000295558">
    <property type="component" value="Unassembled WGS sequence"/>
</dbReference>
<dbReference type="OrthoDB" id="2365743at2"/>
<feature type="transmembrane region" description="Helical" evidence="1">
    <location>
        <begin position="6"/>
        <end position="26"/>
    </location>
</feature>
<reference evidence="2 3" key="1">
    <citation type="submission" date="2019-03" db="EMBL/GenBank/DDBJ databases">
        <title>Genomic Encyclopedia of Type Strains, Phase III (KMG-III): the genomes of soil and plant-associated and newly described type strains.</title>
        <authorList>
            <person name="Whitman W."/>
        </authorList>
    </citation>
    <scope>NUCLEOTIDE SEQUENCE [LARGE SCALE GENOMIC DNA]</scope>
    <source>
        <strain evidence="2 3">CECT 7972</strain>
    </source>
</reference>
<keyword evidence="1" id="KW-1133">Transmembrane helix</keyword>
<name>A0A4R6ZRQ5_9LIST</name>
<keyword evidence="1" id="KW-0472">Membrane</keyword>
<evidence type="ECO:0000313" key="2">
    <source>
        <dbReference type="EMBL" id="TDR55208.1"/>
    </source>
</evidence>
<evidence type="ECO:0000313" key="3">
    <source>
        <dbReference type="Proteomes" id="UP000295558"/>
    </source>
</evidence>
<protein>
    <submittedName>
        <fullName evidence="2">Uncharacterized protein</fullName>
    </submittedName>
</protein>
<keyword evidence="1" id="KW-0812">Transmembrane</keyword>
<keyword evidence="3" id="KW-1185">Reference proteome</keyword>
<dbReference type="STRING" id="1265846.PROCOU_04216"/>
<dbReference type="EMBL" id="SNZK01000001">
    <property type="protein sequence ID" value="TDR55208.1"/>
    <property type="molecule type" value="Genomic_DNA"/>
</dbReference>
<organism evidence="2 3">
    <name type="scientific">Listeria rocourtiae</name>
    <dbReference type="NCBI Taxonomy" id="647910"/>
    <lineage>
        <taxon>Bacteria</taxon>
        <taxon>Bacillati</taxon>
        <taxon>Bacillota</taxon>
        <taxon>Bacilli</taxon>
        <taxon>Bacillales</taxon>
        <taxon>Listeriaceae</taxon>
        <taxon>Listeria</taxon>
    </lineage>
</organism>
<dbReference type="AlphaFoldDB" id="A0A4R6ZRQ5"/>
<evidence type="ECO:0000256" key="1">
    <source>
        <dbReference type="SAM" id="Phobius"/>
    </source>
</evidence>
<proteinExistence type="predicted"/>
<dbReference type="RefSeq" id="WP_036069720.1">
    <property type="nucleotide sequence ID" value="NZ_JAASUO010000001.1"/>
</dbReference>
<accession>A0A4R6ZRQ5</accession>
<comment type="caution">
    <text evidence="2">The sequence shown here is derived from an EMBL/GenBank/DDBJ whole genome shotgun (WGS) entry which is preliminary data.</text>
</comment>
<sequence>MKKNVLVFSIVLVAFIALAFVLRLVISPPKEDFIINVDNYSGAASSEITLTNGGKVVATIPALKNETSKEIKVAPFDVKPGGFTMSYVDKNGKKHDELQFDVTATTSTMNSTLYVGITDVDDDGTMNIDYTYSSSNGEETSSQTN</sequence>